<dbReference type="EMBL" id="SLUL01000008">
    <property type="protein sequence ID" value="TCL48795.1"/>
    <property type="molecule type" value="Genomic_DNA"/>
</dbReference>
<name>A0A4R1QGU7_9BACL</name>
<dbReference type="Proteomes" id="UP000295658">
    <property type="component" value="Unassembled WGS sequence"/>
</dbReference>
<proteinExistence type="predicted"/>
<gene>
    <name evidence="2" type="ORF">EDD69_10852</name>
</gene>
<keyword evidence="1" id="KW-0812">Transmembrane</keyword>
<evidence type="ECO:0000313" key="3">
    <source>
        <dbReference type="Proteomes" id="UP000295658"/>
    </source>
</evidence>
<organism evidence="2 3">
    <name type="scientific">Thermolongibacillus altinsuensis</name>
    <dbReference type="NCBI Taxonomy" id="575256"/>
    <lineage>
        <taxon>Bacteria</taxon>
        <taxon>Bacillati</taxon>
        <taxon>Bacillota</taxon>
        <taxon>Bacilli</taxon>
        <taxon>Bacillales</taxon>
        <taxon>Anoxybacillaceae</taxon>
        <taxon>Thermolongibacillus</taxon>
    </lineage>
</organism>
<evidence type="ECO:0000256" key="1">
    <source>
        <dbReference type="SAM" id="Phobius"/>
    </source>
</evidence>
<dbReference type="InterPro" id="IPR020372">
    <property type="entry name" value="Competence_ComGG"/>
</dbReference>
<comment type="caution">
    <text evidence="2">The sequence shown here is derived from an EMBL/GenBank/DDBJ whole genome shotgun (WGS) entry which is preliminary data.</text>
</comment>
<feature type="transmembrane region" description="Helical" evidence="1">
    <location>
        <begin position="7"/>
        <end position="27"/>
    </location>
</feature>
<reference evidence="2 3" key="1">
    <citation type="submission" date="2019-03" db="EMBL/GenBank/DDBJ databases">
        <title>Genomic Encyclopedia of Type Strains, Phase IV (KMG-IV): sequencing the most valuable type-strain genomes for metagenomic binning, comparative biology and taxonomic classification.</title>
        <authorList>
            <person name="Goeker M."/>
        </authorList>
    </citation>
    <scope>NUCLEOTIDE SEQUENCE [LARGE SCALE GENOMIC DNA]</scope>
    <source>
        <strain evidence="2 3">DSM 24979</strain>
    </source>
</reference>
<dbReference type="RefSeq" id="WP_132948596.1">
    <property type="nucleotide sequence ID" value="NZ_SLUL01000008.1"/>
</dbReference>
<keyword evidence="3" id="KW-1185">Reference proteome</keyword>
<dbReference type="Pfam" id="PF14173">
    <property type="entry name" value="ComGG"/>
    <property type="match status" value="1"/>
</dbReference>
<sequence>MSREKGFVLPLTVMCTFLCLTMFIHFIELYMTEVKFAEEEEQWYEGDILMNNVVEQIKEKLVNVEKEVLSFNETIIEPNGQASYEAVRLDEKTWKVTVSCLTTQSFKYDAEFLFSLSEGEIIEWKERY</sequence>
<evidence type="ECO:0000313" key="2">
    <source>
        <dbReference type="EMBL" id="TCL48795.1"/>
    </source>
</evidence>
<dbReference type="AlphaFoldDB" id="A0A4R1QGU7"/>
<dbReference type="OrthoDB" id="2969153at2"/>
<protein>
    <submittedName>
        <fullName evidence="2">ComG operon protein 7 (ComGG)</fullName>
    </submittedName>
</protein>
<keyword evidence="1" id="KW-0472">Membrane</keyword>
<accession>A0A4R1QGU7</accession>
<keyword evidence="1" id="KW-1133">Transmembrane helix</keyword>